<keyword evidence="4 7" id="KW-0812">Transmembrane</keyword>
<name>A0A1E2VAZ3_9GAMM</name>
<comment type="subcellular location">
    <subcellularLocation>
        <location evidence="7">Cell inner membrane</location>
        <topology evidence="7">Multi-pass membrane protein</topology>
    </subcellularLocation>
    <subcellularLocation>
        <location evidence="1">Cell membrane</location>
        <topology evidence="1">Multi-pass membrane protein</topology>
    </subcellularLocation>
</comment>
<dbReference type="SUPFAM" id="SSF82861">
    <property type="entry name" value="Mechanosensitive channel protein MscS (YggB), transmembrane region"/>
    <property type="match status" value="1"/>
</dbReference>
<dbReference type="InterPro" id="IPR045275">
    <property type="entry name" value="MscS_archaea/bacteria_type"/>
</dbReference>
<sequence length="289" mass="32219">MWEKLMQESGPFAQRVWDVFDALWPALLLLIVGWVLVKWLRSMMIKVMTRRMDHAAAGFMGQIAYAVMLVILIIAVLSQLGIDTTSLIAALGAVGLAVGLALKNSLENLAAGFLLVALRPFRSGDYIEGGSTAGTVDRITLLHTFLITPDNKKIVVPNGNLVGGNIINYSAQSTRRLDLLIGVSYDDDIRQVRTILKSLLEADERVHHDPEPLIAVFEFADSSVNFTVRAWVDTANYWPLKWDMMERIKLAFDEQGVTIPYPQRDVHHYSNERSDQVPAFSPADQSSSH</sequence>
<evidence type="ECO:0000256" key="5">
    <source>
        <dbReference type="ARBA" id="ARBA00022989"/>
    </source>
</evidence>
<keyword evidence="7" id="KW-0406">Ion transport</keyword>
<evidence type="ECO:0000256" key="4">
    <source>
        <dbReference type="ARBA" id="ARBA00022692"/>
    </source>
</evidence>
<dbReference type="PROSITE" id="PS01246">
    <property type="entry name" value="UPF0003"/>
    <property type="match status" value="1"/>
</dbReference>
<dbReference type="InterPro" id="IPR006685">
    <property type="entry name" value="MscS_channel_2nd"/>
</dbReference>
<comment type="caution">
    <text evidence="11">The sequence shown here is derived from an EMBL/GenBank/DDBJ whole genome shotgun (WGS) entry which is preliminary data.</text>
</comment>
<keyword evidence="3" id="KW-1003">Cell membrane</keyword>
<evidence type="ECO:0000256" key="6">
    <source>
        <dbReference type="ARBA" id="ARBA00023136"/>
    </source>
</evidence>
<organism evidence="11 12">
    <name type="scientific">Terasakiispira papahanaumokuakeensis</name>
    <dbReference type="NCBI Taxonomy" id="197479"/>
    <lineage>
        <taxon>Bacteria</taxon>
        <taxon>Pseudomonadati</taxon>
        <taxon>Pseudomonadota</taxon>
        <taxon>Gammaproteobacteria</taxon>
        <taxon>Oceanospirillales</taxon>
        <taxon>Terasakiispira</taxon>
    </lineage>
</organism>
<evidence type="ECO:0000256" key="3">
    <source>
        <dbReference type="ARBA" id="ARBA00022475"/>
    </source>
</evidence>
<keyword evidence="6 7" id="KW-0472">Membrane</keyword>
<dbReference type="InterPro" id="IPR011014">
    <property type="entry name" value="MscS_channel_TM-2"/>
</dbReference>
<proteinExistence type="inferred from homology"/>
<comment type="subunit">
    <text evidence="7">Homoheptamer.</text>
</comment>
<dbReference type="GO" id="GO:0005886">
    <property type="term" value="C:plasma membrane"/>
    <property type="evidence" value="ECO:0007669"/>
    <property type="project" value="UniProtKB-SubCell"/>
</dbReference>
<evidence type="ECO:0000259" key="10">
    <source>
        <dbReference type="Pfam" id="PF21088"/>
    </source>
</evidence>
<evidence type="ECO:0000313" key="11">
    <source>
        <dbReference type="EMBL" id="ODC04188.1"/>
    </source>
</evidence>
<dbReference type="InterPro" id="IPR049278">
    <property type="entry name" value="MS_channel_C"/>
</dbReference>
<keyword evidence="7" id="KW-0813">Transport</keyword>
<keyword evidence="7" id="KW-0407">Ion channel</keyword>
<feature type="domain" description="Mechanosensitive ion channel transmembrane helices 2/3" evidence="10">
    <location>
        <begin position="63"/>
        <end position="103"/>
    </location>
</feature>
<comment type="caution">
    <text evidence="7">Lacks conserved residue(s) required for the propagation of feature annotation.</text>
</comment>
<comment type="similarity">
    <text evidence="2 7">Belongs to the MscS (TC 1.A.23) family.</text>
</comment>
<feature type="transmembrane region" description="Helical" evidence="7">
    <location>
        <begin position="84"/>
        <end position="102"/>
    </location>
</feature>
<keyword evidence="5 7" id="KW-1133">Transmembrane helix</keyword>
<dbReference type="SUPFAM" id="SSF50182">
    <property type="entry name" value="Sm-like ribonucleoproteins"/>
    <property type="match status" value="1"/>
</dbReference>
<dbReference type="PANTHER" id="PTHR30221:SF1">
    <property type="entry name" value="SMALL-CONDUCTANCE MECHANOSENSITIVE CHANNEL"/>
    <property type="match status" value="1"/>
</dbReference>
<protein>
    <recommendedName>
        <fullName evidence="7">Small-conductance mechanosensitive channel</fullName>
    </recommendedName>
</protein>
<dbReference type="InterPro" id="IPR008910">
    <property type="entry name" value="MSC_TM_helix"/>
</dbReference>
<keyword evidence="12" id="KW-1185">Reference proteome</keyword>
<dbReference type="SUPFAM" id="SSF82689">
    <property type="entry name" value="Mechanosensitive channel protein MscS (YggB), C-terminal domain"/>
    <property type="match status" value="1"/>
</dbReference>
<dbReference type="InterPro" id="IPR010920">
    <property type="entry name" value="LSM_dom_sf"/>
</dbReference>
<dbReference type="Pfam" id="PF05552">
    <property type="entry name" value="MS_channel_1st_1"/>
    <property type="match status" value="1"/>
</dbReference>
<dbReference type="Pfam" id="PF21088">
    <property type="entry name" value="MS_channel_1st"/>
    <property type="match status" value="1"/>
</dbReference>
<comment type="function">
    <text evidence="7">Mechanosensitive channel that participates in the regulation of osmotic pressure changes within the cell, opening in response to stretch forces in the membrane lipid bilayer, without the need for other proteins. Contributes to normal resistance to hypoosmotic shock. Forms an ion channel of 1.0 nanosiemens conductance with a slight preference for anions.</text>
</comment>
<evidence type="ECO:0000313" key="12">
    <source>
        <dbReference type="Proteomes" id="UP000094291"/>
    </source>
</evidence>
<keyword evidence="7" id="KW-0997">Cell inner membrane</keyword>
<gene>
    <name evidence="11" type="ORF">BFW38_12270</name>
</gene>
<dbReference type="Gene3D" id="3.30.70.100">
    <property type="match status" value="1"/>
</dbReference>
<feature type="transmembrane region" description="Helical" evidence="7">
    <location>
        <begin position="57"/>
        <end position="78"/>
    </location>
</feature>
<dbReference type="InterPro" id="IPR049142">
    <property type="entry name" value="MS_channel_1st"/>
</dbReference>
<accession>A0A1E2VAZ3</accession>
<dbReference type="Gene3D" id="1.10.287.1260">
    <property type="match status" value="1"/>
</dbReference>
<dbReference type="Proteomes" id="UP000094291">
    <property type="component" value="Unassembled WGS sequence"/>
</dbReference>
<dbReference type="AlphaFoldDB" id="A0A1E2VAZ3"/>
<dbReference type="EMBL" id="MDTQ01000001">
    <property type="protein sequence ID" value="ODC04188.1"/>
    <property type="molecule type" value="Genomic_DNA"/>
</dbReference>
<dbReference type="InterPro" id="IPR023408">
    <property type="entry name" value="MscS_beta-dom_sf"/>
</dbReference>
<evidence type="ECO:0000259" key="9">
    <source>
        <dbReference type="Pfam" id="PF21082"/>
    </source>
</evidence>
<dbReference type="InterPro" id="IPR011066">
    <property type="entry name" value="MscS_channel_C_sf"/>
</dbReference>
<dbReference type="InterPro" id="IPR006686">
    <property type="entry name" value="MscS_channel_CS"/>
</dbReference>
<evidence type="ECO:0000259" key="8">
    <source>
        <dbReference type="Pfam" id="PF00924"/>
    </source>
</evidence>
<dbReference type="Pfam" id="PF00924">
    <property type="entry name" value="MS_channel_2nd"/>
    <property type="match status" value="1"/>
</dbReference>
<feature type="domain" description="Mechanosensitive ion channel MscS" evidence="8">
    <location>
        <begin position="104"/>
        <end position="170"/>
    </location>
</feature>
<reference evidence="11 12" key="1">
    <citation type="submission" date="2016-08" db="EMBL/GenBank/DDBJ databases">
        <authorList>
            <person name="Seilhamer J.J."/>
        </authorList>
    </citation>
    <scope>NUCLEOTIDE SEQUENCE [LARGE SCALE GENOMIC DNA]</scope>
    <source>
        <strain evidence="11 12">PH27A</strain>
    </source>
</reference>
<evidence type="ECO:0000256" key="7">
    <source>
        <dbReference type="RuleBase" id="RU369025"/>
    </source>
</evidence>
<evidence type="ECO:0000256" key="1">
    <source>
        <dbReference type="ARBA" id="ARBA00004651"/>
    </source>
</evidence>
<dbReference type="Pfam" id="PF21082">
    <property type="entry name" value="MS_channel_3rd"/>
    <property type="match status" value="1"/>
</dbReference>
<evidence type="ECO:0000256" key="2">
    <source>
        <dbReference type="ARBA" id="ARBA00008017"/>
    </source>
</evidence>
<dbReference type="STRING" id="197479.BFW38_12270"/>
<feature type="transmembrane region" description="Helical" evidence="7">
    <location>
        <begin position="20"/>
        <end position="37"/>
    </location>
</feature>
<dbReference type="RefSeq" id="WP_068999101.1">
    <property type="nucleotide sequence ID" value="NZ_MDTQ01000001.1"/>
</dbReference>
<dbReference type="GO" id="GO:0008381">
    <property type="term" value="F:mechanosensitive monoatomic ion channel activity"/>
    <property type="evidence" value="ECO:0007669"/>
    <property type="project" value="InterPro"/>
</dbReference>
<dbReference type="PANTHER" id="PTHR30221">
    <property type="entry name" value="SMALL-CONDUCTANCE MECHANOSENSITIVE CHANNEL"/>
    <property type="match status" value="1"/>
</dbReference>
<feature type="domain" description="Mechanosensitive ion channel MscS C-terminal" evidence="9">
    <location>
        <begin position="181"/>
        <end position="258"/>
    </location>
</feature>
<dbReference type="Gene3D" id="2.30.30.60">
    <property type="match status" value="1"/>
</dbReference>